<dbReference type="EMBL" id="BAABJY010000002">
    <property type="protein sequence ID" value="GAA4868992.1"/>
    <property type="molecule type" value="Genomic_DNA"/>
</dbReference>
<evidence type="ECO:0000259" key="1">
    <source>
        <dbReference type="Pfam" id="PF18734"/>
    </source>
</evidence>
<keyword evidence="3" id="KW-1185">Reference proteome</keyword>
<organism evidence="2 3">
    <name type="scientific">Luteimonas vadosa</name>
    <dbReference type="NCBI Taxonomy" id="1165507"/>
    <lineage>
        <taxon>Bacteria</taxon>
        <taxon>Pseudomonadati</taxon>
        <taxon>Pseudomonadota</taxon>
        <taxon>Gammaproteobacteria</taxon>
        <taxon>Lysobacterales</taxon>
        <taxon>Lysobacteraceae</taxon>
        <taxon>Luteimonas</taxon>
    </lineage>
</organism>
<dbReference type="InterPro" id="IPR040704">
    <property type="entry name" value="HEPN_AbiU2"/>
</dbReference>
<gene>
    <name evidence="2" type="ORF">GCM10023332_21940</name>
</gene>
<dbReference type="RefSeq" id="WP_345295526.1">
    <property type="nucleotide sequence ID" value="NZ_BAABJY010000002.1"/>
</dbReference>
<reference evidence="3" key="1">
    <citation type="journal article" date="2019" name="Int. J. Syst. Evol. Microbiol.">
        <title>The Global Catalogue of Microorganisms (GCM) 10K type strain sequencing project: providing services to taxonomists for standard genome sequencing and annotation.</title>
        <authorList>
            <consortium name="The Broad Institute Genomics Platform"/>
            <consortium name="The Broad Institute Genome Sequencing Center for Infectious Disease"/>
            <person name="Wu L."/>
            <person name="Ma J."/>
        </authorList>
    </citation>
    <scope>NUCLEOTIDE SEQUENCE [LARGE SCALE GENOMIC DNA]</scope>
    <source>
        <strain evidence="3">JCM 18392</strain>
    </source>
</reference>
<protein>
    <recommendedName>
        <fullName evidence="1">HEPN AbiU2-like domain-containing protein</fullName>
    </recommendedName>
</protein>
<dbReference type="Pfam" id="PF18734">
    <property type="entry name" value="HEPN_AbiU2"/>
    <property type="match status" value="1"/>
</dbReference>
<accession>A0ABP9E5L1</accession>
<evidence type="ECO:0000313" key="3">
    <source>
        <dbReference type="Proteomes" id="UP001501323"/>
    </source>
</evidence>
<feature type="domain" description="HEPN AbiU2-like" evidence="1">
    <location>
        <begin position="15"/>
        <end position="167"/>
    </location>
</feature>
<name>A0ABP9E5L1_9GAMM</name>
<sequence length="190" mass="20923">MKGLTPHVAQEFCSLCDWAYHANQIHRHLFDNNPHVDRLINSQFGDALSQLSGVTVEYAALQIAKLHDKAVVSGRVTLSIDYILVYGGWDEPAKSELEMIRKELDSFADKLRQVRNKALSHNDLCAILAGGALGAFEQDEDLAYFDRLKAFANLVSVSAIGKPFSYSSRITATSVGIIRITDALASQLEA</sequence>
<proteinExistence type="predicted"/>
<dbReference type="Proteomes" id="UP001501323">
    <property type="component" value="Unassembled WGS sequence"/>
</dbReference>
<comment type="caution">
    <text evidence="2">The sequence shown here is derived from an EMBL/GenBank/DDBJ whole genome shotgun (WGS) entry which is preliminary data.</text>
</comment>
<evidence type="ECO:0000313" key="2">
    <source>
        <dbReference type="EMBL" id="GAA4868992.1"/>
    </source>
</evidence>